<dbReference type="EMBL" id="LT598492">
    <property type="protein sequence ID" value="SCW01188.1"/>
    <property type="molecule type" value="Genomic_DNA"/>
</dbReference>
<reference evidence="6 7" key="1">
    <citation type="submission" date="2016-03" db="EMBL/GenBank/DDBJ databases">
        <authorList>
            <person name="Devillers H."/>
        </authorList>
    </citation>
    <scope>NUCLEOTIDE SEQUENCE [LARGE SCALE GENOMIC DNA]</scope>
    <source>
        <strain evidence="6">CBS 6772</strain>
    </source>
</reference>
<dbReference type="SUPFAM" id="SSF49777">
    <property type="entry name" value="PEBP-like"/>
    <property type="match status" value="1"/>
</dbReference>
<evidence type="ECO:0000256" key="5">
    <source>
        <dbReference type="ARBA" id="ARBA00039444"/>
    </source>
</evidence>
<evidence type="ECO:0000313" key="6">
    <source>
        <dbReference type="EMBL" id="SCW01188.1"/>
    </source>
</evidence>
<evidence type="ECO:0000256" key="2">
    <source>
        <dbReference type="ARBA" id="ARBA00023128"/>
    </source>
</evidence>
<keyword evidence="7" id="KW-1185">Reference proteome</keyword>
<dbReference type="Gene3D" id="3.90.280.10">
    <property type="entry name" value="PEBP-like"/>
    <property type="match status" value="1"/>
</dbReference>
<dbReference type="InterPro" id="IPR035810">
    <property type="entry name" value="PEBP_euk"/>
</dbReference>
<dbReference type="OMA" id="FRTQWDE"/>
<dbReference type="PANTHER" id="PTHR11362">
    <property type="entry name" value="PHOSPHATIDYLETHANOLAMINE-BINDING PROTEIN"/>
    <property type="match status" value="1"/>
</dbReference>
<protein>
    <recommendedName>
        <fullName evidence="5">Large ribosomal subunit protein mL38</fullName>
    </recommendedName>
</protein>
<organism evidence="6 7">
    <name type="scientific">Lachancea fermentati</name>
    <name type="common">Zygosaccharomyces fermentati</name>
    <dbReference type="NCBI Taxonomy" id="4955"/>
    <lineage>
        <taxon>Eukaryota</taxon>
        <taxon>Fungi</taxon>
        <taxon>Dikarya</taxon>
        <taxon>Ascomycota</taxon>
        <taxon>Saccharomycotina</taxon>
        <taxon>Saccharomycetes</taxon>
        <taxon>Saccharomycetales</taxon>
        <taxon>Saccharomycetaceae</taxon>
        <taxon>Lachancea</taxon>
    </lineage>
</organism>
<dbReference type="AlphaFoldDB" id="A0A1G4MBB0"/>
<accession>A0A1G4MBB0</accession>
<dbReference type="OrthoDB" id="2153661at2759"/>
<proteinExistence type="inferred from homology"/>
<evidence type="ECO:0000256" key="1">
    <source>
        <dbReference type="ARBA" id="ARBA00004173"/>
    </source>
</evidence>
<comment type="similarity">
    <text evidence="4">Belongs to the phosphatidylethanolamine-binding protein family. Mitochondrion-specific ribosomal protein mL38 subfamily.</text>
</comment>
<name>A0A1G4MBB0_LACFM</name>
<dbReference type="Proteomes" id="UP000190831">
    <property type="component" value="Chromosome D"/>
</dbReference>
<dbReference type="Gene3D" id="1.20.58.1180">
    <property type="match status" value="1"/>
</dbReference>
<sequence length="355" mass="41347">MFRRSFHYSRTIRSSTKVWANFSSRPESLSIASEPIRKCILEGTPKQGPPTIGRRSNRIKYTSPAKIDEVFATCYDFLQLQAAAKYAELSQEQDPKKRTELAVEAEMNNPEVLYNFQFSEKRENNPRLIDYNLPVYRHLGRKHWESYGQMLLMQRLETLAVIPDTLPTLVPRADVSIRFPFSTGVNRWIEPGDILSSNATSMAPTIKIQEFDDVNTEKQLYTILIVNPDEPDLASDSFKTTLSYGLVDLKVKYNDNIIDPRKFSKEQVIANYLPPVPEKNTGKHRYSVWVFRQKYPYSNEITFDRENFNIREFVKKQKLDPIGAHVWRSEWDSNVANIRDKYGLAPGRVFHRVRR</sequence>
<dbReference type="GO" id="GO:0005739">
    <property type="term" value="C:mitochondrion"/>
    <property type="evidence" value="ECO:0007669"/>
    <property type="project" value="UniProtKB-SubCell"/>
</dbReference>
<dbReference type="CDD" id="cd00866">
    <property type="entry name" value="PEBP_euk"/>
    <property type="match status" value="1"/>
</dbReference>
<dbReference type="Pfam" id="PF01161">
    <property type="entry name" value="PBP"/>
    <property type="match status" value="1"/>
</dbReference>
<evidence type="ECO:0000256" key="3">
    <source>
        <dbReference type="ARBA" id="ARBA00037226"/>
    </source>
</evidence>
<dbReference type="InterPro" id="IPR036610">
    <property type="entry name" value="PEBP-like_sf"/>
</dbReference>
<dbReference type="InterPro" id="IPR008914">
    <property type="entry name" value="PEBP"/>
</dbReference>
<comment type="subcellular location">
    <subcellularLocation>
        <location evidence="1">Mitochondrion</location>
    </subcellularLocation>
</comment>
<keyword evidence="2" id="KW-0496">Mitochondrion</keyword>
<evidence type="ECO:0000256" key="4">
    <source>
        <dbReference type="ARBA" id="ARBA00038016"/>
    </source>
</evidence>
<evidence type="ECO:0000313" key="7">
    <source>
        <dbReference type="Proteomes" id="UP000190831"/>
    </source>
</evidence>
<gene>
    <name evidence="6" type="ORF">LAFE_0D07030G</name>
</gene>
<comment type="function">
    <text evidence="3">Component of the mitochondrial ribosome (mitoribosome), a dedicated translation machinery responsible for the synthesis of mitochondrial genome-encoded proteins, including at least some of the essential transmembrane subunits of the mitochondrial respiratory chain. The mitoribosomes are attached to the mitochondrial inner membrane and translation products are cotranslationally integrated into the membrane.</text>
</comment>
<dbReference type="PANTHER" id="PTHR11362:SF82">
    <property type="entry name" value="PHOSPHATIDYLETHANOLAMINE-BINDING PROTEIN 4"/>
    <property type="match status" value="1"/>
</dbReference>
<dbReference type="STRING" id="4955.A0A1G4MBB0"/>
<dbReference type="FunFam" id="3.90.280.10:FF:000004">
    <property type="entry name" value="Mitochondrial large ribosomal subunit YmL35"/>
    <property type="match status" value="1"/>
</dbReference>